<dbReference type="OrthoDB" id="4454541at2759"/>
<dbReference type="Proteomes" id="UP000193689">
    <property type="component" value="Unassembled WGS sequence"/>
</dbReference>
<protein>
    <submittedName>
        <fullName evidence="7">Major facilitator superfamily domain-containing protein</fullName>
    </submittedName>
</protein>
<dbReference type="PANTHER" id="PTHR43791">
    <property type="entry name" value="PERMEASE-RELATED"/>
    <property type="match status" value="1"/>
</dbReference>
<evidence type="ECO:0000313" key="8">
    <source>
        <dbReference type="Proteomes" id="UP000193689"/>
    </source>
</evidence>
<dbReference type="RefSeq" id="XP_040717736.1">
    <property type="nucleotide sequence ID" value="XM_040862671.1"/>
</dbReference>
<dbReference type="GO" id="GO:0016020">
    <property type="term" value="C:membrane"/>
    <property type="evidence" value="ECO:0007669"/>
    <property type="project" value="UniProtKB-SubCell"/>
</dbReference>
<keyword evidence="2" id="KW-0813">Transport</keyword>
<sequence>MADEANGDKRATDSHTIVNTSASQHARDAAAEFLHKNPQSRIIINPADDKRLLQRIDLVILPIMLTVYFLQALDKATLAYASVFCLIDHTGSTVYLAQLLMQLPMAWLLVRLPIAKFNDFGRLLATRLFFGAFEASVAPRFIAIMQTCLITYGLGHTVSHLHSYQIILIFFGVITVTLSFVMLTFTPDSLVEANSLKDNDKLIAVERLRMNQMGVVSIPFGGISTIEPLVVKTCGFDNFQTILFNIPFGAVHLVTTVGEVFLAQKLKKIGSFIALLCIPSIVSCAVLVVLPHEASHRVPFYSAPLIYSRSAQNTPGDTKPKCINAVLFIGHSTGNVVGPLLYRQKEAPSYSPGLKSNLALYVVIIVLVVVTTLFTITSDADGLPEGERAFENLLDLQSGEFVFVV</sequence>
<evidence type="ECO:0000256" key="6">
    <source>
        <dbReference type="SAM" id="Phobius"/>
    </source>
</evidence>
<keyword evidence="5 6" id="KW-0472">Membrane</keyword>
<comment type="subcellular location">
    <subcellularLocation>
        <location evidence="1">Membrane</location>
        <topology evidence="1">Multi-pass membrane protein</topology>
    </subcellularLocation>
</comment>
<dbReference type="AlphaFoldDB" id="A0A1Y2E6G2"/>
<feature type="transmembrane region" description="Helical" evidence="6">
    <location>
        <begin position="164"/>
        <end position="185"/>
    </location>
</feature>
<keyword evidence="3 6" id="KW-0812">Transmembrane</keyword>
<evidence type="ECO:0000256" key="2">
    <source>
        <dbReference type="ARBA" id="ARBA00022448"/>
    </source>
</evidence>
<comment type="caution">
    <text evidence="7">The sequence shown here is derived from an EMBL/GenBank/DDBJ whole genome shotgun (WGS) entry which is preliminary data.</text>
</comment>
<keyword evidence="4 6" id="KW-1133">Transmembrane helix</keyword>
<feature type="transmembrane region" description="Helical" evidence="6">
    <location>
        <begin position="124"/>
        <end position="152"/>
    </location>
</feature>
<evidence type="ECO:0000256" key="1">
    <source>
        <dbReference type="ARBA" id="ARBA00004141"/>
    </source>
</evidence>
<accession>A0A1Y2E6G2</accession>
<feature type="transmembrane region" description="Helical" evidence="6">
    <location>
        <begin position="269"/>
        <end position="290"/>
    </location>
</feature>
<dbReference type="InterPro" id="IPR036259">
    <property type="entry name" value="MFS_trans_sf"/>
</dbReference>
<dbReference type="SUPFAM" id="SSF103473">
    <property type="entry name" value="MFS general substrate transporter"/>
    <property type="match status" value="1"/>
</dbReference>
<evidence type="ECO:0000256" key="3">
    <source>
        <dbReference type="ARBA" id="ARBA00022692"/>
    </source>
</evidence>
<keyword evidence="8" id="KW-1185">Reference proteome</keyword>
<evidence type="ECO:0000256" key="4">
    <source>
        <dbReference type="ARBA" id="ARBA00022989"/>
    </source>
</evidence>
<feature type="transmembrane region" description="Helical" evidence="6">
    <location>
        <begin position="56"/>
        <end position="73"/>
    </location>
</feature>
<proteinExistence type="predicted"/>
<name>A0A1Y2E6G2_9PEZI</name>
<feature type="transmembrane region" description="Helical" evidence="6">
    <location>
        <begin position="242"/>
        <end position="263"/>
    </location>
</feature>
<dbReference type="PANTHER" id="PTHR43791:SF59">
    <property type="entry name" value="TRANSPORTER, PUTATIVE (AFU_ORTHOLOGUE AFUA_1G06550)-RELATED"/>
    <property type="match status" value="1"/>
</dbReference>
<gene>
    <name evidence="7" type="ORF">BCR38DRAFT_464402</name>
</gene>
<evidence type="ECO:0000313" key="7">
    <source>
        <dbReference type="EMBL" id="ORY67112.1"/>
    </source>
</evidence>
<organism evidence="7 8">
    <name type="scientific">Pseudomassariella vexata</name>
    <dbReference type="NCBI Taxonomy" id="1141098"/>
    <lineage>
        <taxon>Eukaryota</taxon>
        <taxon>Fungi</taxon>
        <taxon>Dikarya</taxon>
        <taxon>Ascomycota</taxon>
        <taxon>Pezizomycotina</taxon>
        <taxon>Sordariomycetes</taxon>
        <taxon>Xylariomycetidae</taxon>
        <taxon>Amphisphaeriales</taxon>
        <taxon>Pseudomassariaceae</taxon>
        <taxon>Pseudomassariella</taxon>
    </lineage>
</organism>
<feature type="transmembrane region" description="Helical" evidence="6">
    <location>
        <begin position="358"/>
        <end position="376"/>
    </location>
</feature>
<dbReference type="EMBL" id="MCFJ01000004">
    <property type="protein sequence ID" value="ORY67112.1"/>
    <property type="molecule type" value="Genomic_DNA"/>
</dbReference>
<dbReference type="InParanoid" id="A0A1Y2E6G2"/>
<feature type="transmembrane region" description="Helical" evidence="6">
    <location>
        <begin position="93"/>
        <end position="112"/>
    </location>
</feature>
<reference evidence="7 8" key="1">
    <citation type="submission" date="2016-07" db="EMBL/GenBank/DDBJ databases">
        <title>Pervasive Adenine N6-methylation of Active Genes in Fungi.</title>
        <authorList>
            <consortium name="DOE Joint Genome Institute"/>
            <person name="Mondo S.J."/>
            <person name="Dannebaum R.O."/>
            <person name="Kuo R.C."/>
            <person name="Labutti K."/>
            <person name="Haridas S."/>
            <person name="Kuo A."/>
            <person name="Salamov A."/>
            <person name="Ahrendt S.R."/>
            <person name="Lipzen A."/>
            <person name="Sullivan W."/>
            <person name="Andreopoulos W.B."/>
            <person name="Clum A."/>
            <person name="Lindquist E."/>
            <person name="Daum C."/>
            <person name="Ramamoorthy G.K."/>
            <person name="Gryganskyi A."/>
            <person name="Culley D."/>
            <person name="Magnuson J.K."/>
            <person name="James T.Y."/>
            <person name="O'Malley M.A."/>
            <person name="Stajich J.E."/>
            <person name="Spatafora J.W."/>
            <person name="Visel A."/>
            <person name="Grigoriev I.V."/>
        </authorList>
    </citation>
    <scope>NUCLEOTIDE SEQUENCE [LARGE SCALE GENOMIC DNA]</scope>
    <source>
        <strain evidence="7 8">CBS 129021</strain>
    </source>
</reference>
<dbReference type="GeneID" id="63778883"/>
<evidence type="ECO:0000256" key="5">
    <source>
        <dbReference type="ARBA" id="ARBA00023136"/>
    </source>
</evidence>
<dbReference type="GO" id="GO:0022857">
    <property type="term" value="F:transmembrane transporter activity"/>
    <property type="evidence" value="ECO:0007669"/>
    <property type="project" value="TreeGrafter"/>
</dbReference>